<dbReference type="InterPro" id="IPR013783">
    <property type="entry name" value="Ig-like_fold"/>
</dbReference>
<feature type="domain" description="Fibronectin type-III" evidence="2">
    <location>
        <begin position="306"/>
        <end position="402"/>
    </location>
</feature>
<feature type="domain" description="Fibronectin type-III" evidence="2">
    <location>
        <begin position="1870"/>
        <end position="1961"/>
    </location>
</feature>
<organism evidence="3 4">
    <name type="scientific">Saccoglossus kowalevskii</name>
    <name type="common">Acorn worm</name>
    <dbReference type="NCBI Taxonomy" id="10224"/>
    <lineage>
        <taxon>Eukaryota</taxon>
        <taxon>Metazoa</taxon>
        <taxon>Hemichordata</taxon>
        <taxon>Enteropneusta</taxon>
        <taxon>Harrimaniidae</taxon>
        <taxon>Saccoglossus</taxon>
    </lineage>
</organism>
<keyword evidence="3" id="KW-1185">Reference proteome</keyword>
<protein>
    <submittedName>
        <fullName evidence="4">Collagen alpha-1(XII) chain-like</fullName>
    </submittedName>
</protein>
<dbReference type="PANTHER" id="PTHR46708">
    <property type="entry name" value="TENASCIN"/>
    <property type="match status" value="1"/>
</dbReference>
<keyword evidence="1" id="KW-0677">Repeat</keyword>
<feature type="domain" description="Fibronectin type-III" evidence="2">
    <location>
        <begin position="2140"/>
        <end position="2243"/>
    </location>
</feature>
<accession>A0ABM0M5F6</accession>
<evidence type="ECO:0000313" key="4">
    <source>
        <dbReference type="RefSeq" id="XP_006815247.1"/>
    </source>
</evidence>
<name>A0ABM0M5F6_SACKO</name>
<sequence length="2422" mass="261608">MNTTYTIDGLTSDVEYTISMVTVSGSGALAKFSTAVTTTATPVDFVLTISGVSGSFMLVTWEDPPGSYDSTKITYADESDPTNELDAVSVGGNQAFASGLSPGTAYIVTLYTVSGGNENAVVIQKQYTKPNPVTSHSIVAVGENTMTISWSDPVGGNEYYRVSYAPDNGFTPEFSDVVDGSNTFKFEGLDPGTDYTITIVTVAGNQESEGYGFTQTTLPGTPGGINIKSVNDTSIRISFNEYPQATNYLVSISPPDASSEVYTSTDIRQHTFTGLIPGREYTVIVSTQAPDNPEDQTKTVRTKLGMPGEITYDQDNITPNIVVFSWVAADGDVEYYDVSIVSQDGSISYSKTVNPTTEGTTASFSGLAPETTYTISVVTAAGSGDSKVVSDPQTIQINTLPTVLTVSQPIGETYLLLQWSPIVGDFDEYKLSYSPPGGDPDSPFTVSKTTPIQLINNLNPGEAYLITLYTVASDGTELERGSIEQRTKPQPPSSITIDSISETTSKVIWTGPALSSNVFDKYLLTYSPVNGLTQSPMEVPSDISEVVLEGLTPATIYTVTVQTISGTLQSSVKQEVFTTIASSSFTGYIIEVTETTLWIKWSPDIDATGYQIRVIGTNSILLESGDLSSTTKSYTFTGLDSGIRYSIFLSAVGGSTITLYQYTKPNVPGAVTAGTPTSNSVTIVWSEPDGAFEGYEVTVTKTDDGSAILDQFAINTETTSLQLTELLPETEYLVEVVAVVGAGTLKVVSDVVSVTVTTDRSKVNINETYTTTSLIVEWEAPDPLPSTYKLSVTPPEGNPSSPIMVAATETALEIIDLTPGQEYTITVYAVQNDSTEDEIGTAVQRIKPTAPTGLTAGDTTFSTIHFTWNFSPGDGDLFDGFEIEYSPVDGQIPSPYYHADYLPFELTLTGLNPNTAYTINVYTVSGIGSRPQRSNPTAATFSTNDAQPGDIIIKEVSTNTIKAMWIAYGAAQGYNIKIQESGSDDELARQFYAANDGTEHVFTGLTAGQLYTITLEILGSDNNPSVEIRTYPERPGNVYVGSLTATSISIAWDPAPSGIVHGYSVMYYPSEGIPMPPITYTNDDDLILHMTMLRPETTFNIVITSFAGAEEDQQISMPRSTTQRTGILTPLEIIIRKYTTSEIDIMWGRKENDESSIYLITLNDNNGNEETTAHSPTDPLEFSFTSLTPGSLYIIGISLTIDGDVTTGEISQRTKPLALLNLTVTDMSVSTIDLSWDAPSTGLFDNFVISYSPVDGLDASPLTLASYVTTMAFTGLSPNQQYTFELFVTSGSGDDMTQSDSVTESVTTDSASPGEIVVKAVSTTSIYVTWGSAEDGTVFSGYLVRIEPEDAELNVIFKLPSDEQTHLFDGLTPGQEYNIYVQLQGVNVEESLAQRTVPLPPKNIIVTSTESTSLLVIWEQASGVVQTYEIYYVPDDGEEIYAGTTTKDDITFTVTGLNPGSQYDVSVYSKVGTGDSALVSDAVASSGTTAEVESNKVIIKQYSLDNIDIIWNTDLNPSSTPGLFLVSLSPEDGGSYPQAVQEPSSTYVDYSFFELMSGRLYTITVEETTSGNSITATQYTKPATPGYVTVTSYTTTTVTIDWEAASGDADGYLISYIDSAGTETYVGMLTLPADSLEFQVDGLEPRTEYMFKVVTYAGSGSSRVVSDPVTIINSTEEVPADTIVIQHFDTSKIEILWSEVEDPMVTGYLLSIDPADGDNPSDIRPTYIAKDPTRTSINYSFLNLVAGRMYSIRLQISGPNTVLVEEQRTLPNPVGAFFAGQVTATTISVFWDSQIGGEFTSYKVTYNPPDGRTVSPTILPVDGNGLAGITLEGLSPDTSYMITVVTISGGGLDATTSTPKQYTQNTVAANPAEVIIKTVTETTITLTWGEVTVGSVVGYLVRTDPAPTDGSTNQVFKSVGEDRLVTFTSLFPGQLYTLTITVQGQFLVETAQQRTIPSRPGTAFVASYTAVSINVTWQEAPNELSYYEISYITPNKESVLAAIVPKDDELFFNIEGLNPDSLYTVLIVSVSGDDTTAERSESRVIIQSTAAIPEDELLIKAYTSSFIEVLWAVRTGPEINGYLISIDPADGGNPSPTSQKFQAKEIYRYNFTGLNPGREYTMKVEIMGTQNEVTTTQRTVPASPGVVVEISNTPTSITFTWAPAIGDIDSYRLTYASAGGVIQTYITTVSTINLGQYTVQELDPSTEYDFYVYTVKPNDVSQIIVNGASSGPSFITFLMFAPSGNYSAFEVTYNPPDGTTVSPILLTVVDPDVDDYEITLNGLTPSREYAITAVTLSGTGDSQTQSDPYVLTYTTESAAQAEIIFKEVNTNSITIIWGAATEDFQLYLISYSPADGDQGEYTLLTRSADMDLELSYTDLTPGRQYTFEVSITNNNEEVAKDTKQQRTTNYYYKPNFRVSYFW</sequence>
<feature type="domain" description="Fibronectin type-III" evidence="2">
    <location>
        <begin position="1400"/>
        <end position="1492"/>
    </location>
</feature>
<dbReference type="InterPro" id="IPR050991">
    <property type="entry name" value="ECM_Regulatory_Proteins"/>
</dbReference>
<reference evidence="4" key="1">
    <citation type="submission" date="2025-08" db="UniProtKB">
        <authorList>
            <consortium name="RefSeq"/>
        </authorList>
    </citation>
    <scope>IDENTIFICATION</scope>
    <source>
        <tissue evidence="4">Testes</tissue>
    </source>
</reference>
<dbReference type="InterPro" id="IPR036116">
    <property type="entry name" value="FN3_sf"/>
</dbReference>
<dbReference type="Proteomes" id="UP000694865">
    <property type="component" value="Unplaced"/>
</dbReference>
<dbReference type="InterPro" id="IPR003961">
    <property type="entry name" value="FN3_dom"/>
</dbReference>
<dbReference type="SMART" id="SM00060">
    <property type="entry name" value="FN3"/>
    <property type="match status" value="25"/>
</dbReference>
<feature type="domain" description="Fibronectin type-III" evidence="2">
    <location>
        <begin position="2319"/>
        <end position="2411"/>
    </location>
</feature>
<feature type="domain" description="Fibronectin type-III" evidence="2">
    <location>
        <begin position="1218"/>
        <end position="1311"/>
    </location>
</feature>
<feature type="domain" description="Fibronectin type-III" evidence="2">
    <location>
        <begin position="1773"/>
        <end position="1869"/>
    </location>
</feature>
<feature type="domain" description="Fibronectin type-III" evidence="2">
    <location>
        <begin position="947"/>
        <end position="1033"/>
    </location>
</feature>
<dbReference type="GeneID" id="102806478"/>
<feature type="domain" description="Fibronectin type-III" evidence="2">
    <location>
        <begin position="129"/>
        <end position="220"/>
    </location>
</feature>
<dbReference type="PROSITE" id="PS50853">
    <property type="entry name" value="FN3"/>
    <property type="match status" value="17"/>
</dbReference>
<gene>
    <name evidence="4" type="primary">LOC102806478</name>
</gene>
<dbReference type="Gene3D" id="2.60.40.10">
    <property type="entry name" value="Immunoglobulins"/>
    <property type="match status" value="23"/>
</dbReference>
<feature type="domain" description="Fibronectin type-III" evidence="2">
    <location>
        <begin position="491"/>
        <end position="583"/>
    </location>
</feature>
<evidence type="ECO:0000313" key="3">
    <source>
        <dbReference type="Proteomes" id="UP000694865"/>
    </source>
</evidence>
<evidence type="ECO:0000256" key="1">
    <source>
        <dbReference type="ARBA" id="ARBA00022737"/>
    </source>
</evidence>
<evidence type="ECO:0000259" key="2">
    <source>
        <dbReference type="PROSITE" id="PS50853"/>
    </source>
</evidence>
<dbReference type="SUPFAM" id="SSF49265">
    <property type="entry name" value="Fibronectin type III"/>
    <property type="match status" value="16"/>
</dbReference>
<proteinExistence type="predicted"/>
<feature type="domain" description="Fibronectin type-III" evidence="2">
    <location>
        <begin position="1584"/>
        <end position="1678"/>
    </location>
</feature>
<feature type="domain" description="Fibronectin type-III" evidence="2">
    <location>
        <begin position="850"/>
        <end position="946"/>
    </location>
</feature>
<dbReference type="CDD" id="cd00063">
    <property type="entry name" value="FN3"/>
    <property type="match status" value="14"/>
</dbReference>
<dbReference type="RefSeq" id="XP_006815247.1">
    <property type="nucleotide sequence ID" value="XM_006815184.1"/>
</dbReference>
<feature type="domain" description="Fibronectin type-III" evidence="2">
    <location>
        <begin position="221"/>
        <end position="305"/>
    </location>
</feature>
<feature type="domain" description="Fibronectin type-III" evidence="2">
    <location>
        <begin position="1034"/>
        <end position="1132"/>
    </location>
</feature>
<dbReference type="Pfam" id="PF00041">
    <property type="entry name" value="fn3"/>
    <property type="match status" value="17"/>
</dbReference>
<dbReference type="PANTHER" id="PTHR46708:SF2">
    <property type="entry name" value="FIBRONECTIN TYPE-III DOMAIN-CONTAINING PROTEIN"/>
    <property type="match status" value="1"/>
</dbReference>
<feature type="domain" description="Fibronectin type-III" evidence="2">
    <location>
        <begin position="1312"/>
        <end position="1399"/>
    </location>
</feature>
<feature type="domain" description="Fibronectin type-III" evidence="2">
    <location>
        <begin position="667"/>
        <end position="761"/>
    </location>
</feature>
<feature type="domain" description="Fibronectin type-III" evidence="2">
    <location>
        <begin position="1"/>
        <end position="44"/>
    </location>
</feature>